<evidence type="ECO:0000256" key="3">
    <source>
        <dbReference type="ARBA" id="ARBA00022989"/>
    </source>
</evidence>
<keyword evidence="3" id="KW-1133">Transmembrane helix</keyword>
<dbReference type="Proteomes" id="UP000054047">
    <property type="component" value="Unassembled WGS sequence"/>
</dbReference>
<protein>
    <recommendedName>
        <fullName evidence="5">ABC transmembrane type-1 domain-containing protein</fullName>
    </recommendedName>
</protein>
<evidence type="ECO:0000313" key="7">
    <source>
        <dbReference type="Proteomes" id="UP000054047"/>
    </source>
</evidence>
<dbReference type="InterPro" id="IPR039421">
    <property type="entry name" value="Type_1_exporter"/>
</dbReference>
<accession>A0A0C2GBX6</accession>
<dbReference type="GO" id="GO:0140359">
    <property type="term" value="F:ABC-type transporter activity"/>
    <property type="evidence" value="ECO:0007669"/>
    <property type="project" value="InterPro"/>
</dbReference>
<name>A0A0C2GBX6_9BILA</name>
<dbReference type="Gene3D" id="1.20.1560.10">
    <property type="entry name" value="ABC transporter type 1, transmembrane domain"/>
    <property type="match status" value="1"/>
</dbReference>
<dbReference type="GO" id="GO:0005524">
    <property type="term" value="F:ATP binding"/>
    <property type="evidence" value="ECO:0007669"/>
    <property type="project" value="InterPro"/>
</dbReference>
<gene>
    <name evidence="6" type="ORF">ANCDUO_11231</name>
</gene>
<sequence length="150" mass="15785">MSCCGGVPCIYALDIWSLVACSLCCATSRNIAQIEDGIGDKIGMIARGVSMFIASAAYAFAFSWRTTLVCVGIGPLSAVTMSIMSKLSSSSMHGMLSVSGAAGAIAEEAIMNVKTVAACNGQEHMVKKYGEQLKRGLPFAIKYSFINGFF</sequence>
<evidence type="ECO:0000313" key="6">
    <source>
        <dbReference type="EMBL" id="KIH58560.1"/>
    </source>
</evidence>
<dbReference type="SUPFAM" id="SSF90123">
    <property type="entry name" value="ABC transporter transmembrane region"/>
    <property type="match status" value="1"/>
</dbReference>
<keyword evidence="2" id="KW-0812">Transmembrane</keyword>
<dbReference type="InterPro" id="IPR036640">
    <property type="entry name" value="ABC1_TM_sf"/>
</dbReference>
<dbReference type="OrthoDB" id="5863324at2759"/>
<proteinExistence type="predicted"/>
<dbReference type="EMBL" id="KN732986">
    <property type="protein sequence ID" value="KIH58560.1"/>
    <property type="molecule type" value="Genomic_DNA"/>
</dbReference>
<evidence type="ECO:0000259" key="5">
    <source>
        <dbReference type="PROSITE" id="PS50929"/>
    </source>
</evidence>
<evidence type="ECO:0000256" key="1">
    <source>
        <dbReference type="ARBA" id="ARBA00004141"/>
    </source>
</evidence>
<comment type="subcellular location">
    <subcellularLocation>
        <location evidence="1">Membrane</location>
        <topology evidence="1">Multi-pass membrane protein</topology>
    </subcellularLocation>
</comment>
<dbReference type="PANTHER" id="PTHR24222:SF76">
    <property type="entry name" value="MYCOBACTIN IMPORT ATP-BINDING_PERMEASE PROTEIN IRTB"/>
    <property type="match status" value="1"/>
</dbReference>
<feature type="domain" description="ABC transmembrane type-1" evidence="5">
    <location>
        <begin position="28"/>
        <end position="150"/>
    </location>
</feature>
<dbReference type="PROSITE" id="PS50929">
    <property type="entry name" value="ABC_TM1F"/>
    <property type="match status" value="1"/>
</dbReference>
<keyword evidence="7" id="KW-1185">Reference proteome</keyword>
<reference evidence="6 7" key="1">
    <citation type="submission" date="2013-12" db="EMBL/GenBank/DDBJ databases">
        <title>Draft genome of the parsitic nematode Ancylostoma duodenale.</title>
        <authorList>
            <person name="Mitreva M."/>
        </authorList>
    </citation>
    <scope>NUCLEOTIDE SEQUENCE [LARGE SCALE GENOMIC DNA]</scope>
    <source>
        <strain evidence="6 7">Zhejiang</strain>
    </source>
</reference>
<evidence type="ECO:0000256" key="4">
    <source>
        <dbReference type="ARBA" id="ARBA00023136"/>
    </source>
</evidence>
<evidence type="ECO:0000256" key="2">
    <source>
        <dbReference type="ARBA" id="ARBA00022692"/>
    </source>
</evidence>
<dbReference type="AlphaFoldDB" id="A0A0C2GBX6"/>
<dbReference type="Pfam" id="PF00664">
    <property type="entry name" value="ABC_membrane"/>
    <property type="match status" value="1"/>
</dbReference>
<dbReference type="PANTHER" id="PTHR24222">
    <property type="entry name" value="ABC TRANSPORTER B FAMILY"/>
    <property type="match status" value="1"/>
</dbReference>
<keyword evidence="4" id="KW-0472">Membrane</keyword>
<dbReference type="InterPro" id="IPR011527">
    <property type="entry name" value="ABC1_TM_dom"/>
</dbReference>
<organism evidence="6 7">
    <name type="scientific">Ancylostoma duodenale</name>
    <dbReference type="NCBI Taxonomy" id="51022"/>
    <lineage>
        <taxon>Eukaryota</taxon>
        <taxon>Metazoa</taxon>
        <taxon>Ecdysozoa</taxon>
        <taxon>Nematoda</taxon>
        <taxon>Chromadorea</taxon>
        <taxon>Rhabditida</taxon>
        <taxon>Rhabditina</taxon>
        <taxon>Rhabditomorpha</taxon>
        <taxon>Strongyloidea</taxon>
        <taxon>Ancylostomatidae</taxon>
        <taxon>Ancylostomatinae</taxon>
        <taxon>Ancylostoma</taxon>
    </lineage>
</organism>
<dbReference type="GO" id="GO:0005886">
    <property type="term" value="C:plasma membrane"/>
    <property type="evidence" value="ECO:0007669"/>
    <property type="project" value="TreeGrafter"/>
</dbReference>